<dbReference type="STRING" id="405436.SAMN05444365_104461"/>
<name>A0A1H3PDX9_9ACTN</name>
<accession>A0A1H3PDX9</accession>
<reference evidence="3" key="1">
    <citation type="submission" date="2016-10" db="EMBL/GenBank/DDBJ databases">
        <authorList>
            <person name="Varghese N."/>
            <person name="Submissions S."/>
        </authorList>
    </citation>
    <scope>NUCLEOTIDE SEQUENCE [LARGE SCALE GENOMIC DNA]</scope>
    <source>
        <strain evidence="3">DSM 45245</strain>
    </source>
</reference>
<organism evidence="2 3">
    <name type="scientific">Micromonospora pattaloongensis</name>
    <dbReference type="NCBI Taxonomy" id="405436"/>
    <lineage>
        <taxon>Bacteria</taxon>
        <taxon>Bacillati</taxon>
        <taxon>Actinomycetota</taxon>
        <taxon>Actinomycetes</taxon>
        <taxon>Micromonosporales</taxon>
        <taxon>Micromonosporaceae</taxon>
        <taxon>Micromonospora</taxon>
    </lineage>
</organism>
<dbReference type="EMBL" id="FNPH01000004">
    <property type="protein sequence ID" value="SDY99015.1"/>
    <property type="molecule type" value="Genomic_DNA"/>
</dbReference>
<dbReference type="PANTHER" id="PTHR40630">
    <property type="entry name" value="POSSIBLE DNA-BINDING PROTEIN"/>
    <property type="match status" value="1"/>
</dbReference>
<gene>
    <name evidence="2" type="ORF">SAMN05444365_104461</name>
</gene>
<protein>
    <recommendedName>
        <fullName evidence="4">DUF3140 domain-containing protein</fullName>
    </recommendedName>
</protein>
<sequence>MARRYRIDADVDQLWEDFHACVNVSSAQLRAWLMTEGSREEAFTDPKMNLDSRGGAIMAILGKRKVDLTDDDIAVMSETVEDVQRLLERRPPNGPSDDRWRRALLDLGHDPLQEPKDSLRSERGRETLHHSDGGGRRT</sequence>
<keyword evidence="3" id="KW-1185">Reference proteome</keyword>
<proteinExistence type="predicted"/>
<dbReference type="OrthoDB" id="513524at2"/>
<feature type="region of interest" description="Disordered" evidence="1">
    <location>
        <begin position="106"/>
        <end position="138"/>
    </location>
</feature>
<dbReference type="Pfam" id="PF11338">
    <property type="entry name" value="DUF3140"/>
    <property type="match status" value="1"/>
</dbReference>
<dbReference type="AlphaFoldDB" id="A0A1H3PDX9"/>
<evidence type="ECO:0008006" key="4">
    <source>
        <dbReference type="Google" id="ProtNLM"/>
    </source>
</evidence>
<dbReference type="Proteomes" id="UP000242415">
    <property type="component" value="Unassembled WGS sequence"/>
</dbReference>
<evidence type="ECO:0000256" key="1">
    <source>
        <dbReference type="SAM" id="MobiDB-lite"/>
    </source>
</evidence>
<dbReference type="PANTHER" id="PTHR40630:SF1">
    <property type="entry name" value="DNA-BINDING PROTEIN"/>
    <property type="match status" value="1"/>
</dbReference>
<dbReference type="InterPro" id="IPR021487">
    <property type="entry name" value="DUF3140"/>
</dbReference>
<evidence type="ECO:0000313" key="3">
    <source>
        <dbReference type="Proteomes" id="UP000242415"/>
    </source>
</evidence>
<evidence type="ECO:0000313" key="2">
    <source>
        <dbReference type="EMBL" id="SDY99015.1"/>
    </source>
</evidence>